<dbReference type="GO" id="GO:0005634">
    <property type="term" value="C:nucleus"/>
    <property type="evidence" value="ECO:0007669"/>
    <property type="project" value="InterPro"/>
</dbReference>
<dbReference type="EnsemblMetazoa" id="XM_022799706">
    <property type="protein sequence ID" value="XP_022655441"/>
    <property type="gene ID" value="LOC111248021"/>
</dbReference>
<dbReference type="FunCoup" id="A0A7M7M7I5">
    <property type="interactions" value="767"/>
</dbReference>
<dbReference type="EnsemblMetazoa" id="XM_022799707">
    <property type="protein sequence ID" value="XP_022655442"/>
    <property type="gene ID" value="LOC111248021"/>
</dbReference>
<dbReference type="InterPro" id="IPR048337">
    <property type="entry name" value="FAM50A/XAP5_C"/>
</dbReference>
<evidence type="ECO:0000256" key="3">
    <source>
        <dbReference type="SAM" id="MobiDB-lite"/>
    </source>
</evidence>
<dbReference type="InParanoid" id="A0A7M7M7I5"/>
<feature type="compositionally biased region" description="Low complexity" evidence="3">
    <location>
        <begin position="151"/>
        <end position="166"/>
    </location>
</feature>
<feature type="domain" description="FAM50A/XAP5 C-terminal" evidence="4">
    <location>
        <begin position="247"/>
        <end position="387"/>
    </location>
</feature>
<dbReference type="SUPFAM" id="SSF144000">
    <property type="entry name" value="Oxysterol-binding protein-like"/>
    <property type="match status" value="1"/>
</dbReference>
<sequence>MAQYKGAASEAGRAMQILKRRERQKEEVELKRQKIEQEMRVSMGDKFSSHFDAVEAQIKSATVGLVTLNEMKAKQQDAVKEREKRLAQKEKEKLEEKQRAEDQKKAQKEKQKKAIQALSFNLDEDDEVEEENGEVYDKCKSDGASKCFPGASRSPENSSSSAAGISVTNVNGSNQSSGDDSHDNDAGLKDSRLNKESKVLITEIKVKKNPDVDTSFLPDREREEKERMIREELRQEWKDRQRALKEENIQITFSYWDGSGHRRVVDMKKGNSIYQFLQRCLDSLRKEFYELRVVSADQLMYIKEDLIIPHHYTFYDFIVTKARGKSGPLFAFDANEDIRMTSDASKEKEESHAGKVLLRSWYERNKHIFPASRWEPYDPTKCYDKYTIKDKKKNKDGNEKD</sequence>
<dbReference type="EnsemblMetazoa" id="XM_022799708">
    <property type="protein sequence ID" value="XP_022655443"/>
    <property type="gene ID" value="LOC111248021"/>
</dbReference>
<dbReference type="RefSeq" id="XP_022655442.1">
    <property type="nucleotide sequence ID" value="XM_022799707.1"/>
</dbReference>
<dbReference type="InterPro" id="IPR037239">
    <property type="entry name" value="OSBP_sf"/>
</dbReference>
<dbReference type="AlphaFoldDB" id="A0A7M7M7I5"/>
<dbReference type="InterPro" id="IPR007005">
    <property type="entry name" value="XAP5"/>
</dbReference>
<evidence type="ECO:0000256" key="1">
    <source>
        <dbReference type="ARBA" id="ARBA00009980"/>
    </source>
</evidence>
<evidence type="ECO:0000259" key="4">
    <source>
        <dbReference type="Pfam" id="PF04921"/>
    </source>
</evidence>
<dbReference type="KEGG" id="vde:111248021"/>
<feature type="compositionally biased region" description="Basic and acidic residues" evidence="3">
    <location>
        <begin position="179"/>
        <end position="192"/>
    </location>
</feature>
<keyword evidence="6" id="KW-1185">Reference proteome</keyword>
<dbReference type="Pfam" id="PF04921">
    <property type="entry name" value="XAP5"/>
    <property type="match status" value="1"/>
</dbReference>
<dbReference type="RefSeq" id="XP_022655443.1">
    <property type="nucleotide sequence ID" value="XM_022799708.1"/>
</dbReference>
<proteinExistence type="inferred from homology"/>
<protein>
    <recommendedName>
        <fullName evidence="2">Protein FAM50 homolog</fullName>
    </recommendedName>
</protein>
<dbReference type="OMA" id="DFIWVFL"/>
<dbReference type="EnsemblMetazoa" id="XM_022799705">
    <property type="protein sequence ID" value="XP_022655440"/>
    <property type="gene ID" value="LOC111248021"/>
</dbReference>
<evidence type="ECO:0000313" key="5">
    <source>
        <dbReference type="EnsemblMetazoa" id="XP_022655439"/>
    </source>
</evidence>
<accession>A0A7M7M7I5</accession>
<dbReference type="GO" id="GO:0006325">
    <property type="term" value="P:chromatin organization"/>
    <property type="evidence" value="ECO:0007669"/>
    <property type="project" value="TreeGrafter"/>
</dbReference>
<feature type="compositionally biased region" description="Polar residues" evidence="3">
    <location>
        <begin position="167"/>
        <end position="178"/>
    </location>
</feature>
<feature type="region of interest" description="Disordered" evidence="3">
    <location>
        <begin position="1"/>
        <end position="25"/>
    </location>
</feature>
<dbReference type="GeneID" id="111248021"/>
<name>A0A7M7M7I5_VARDE</name>
<feature type="region of interest" description="Disordered" evidence="3">
    <location>
        <begin position="73"/>
        <end position="192"/>
    </location>
</feature>
<dbReference type="RefSeq" id="XP_022655439.1">
    <property type="nucleotide sequence ID" value="XM_022799704.1"/>
</dbReference>
<comment type="similarity">
    <text evidence="1">Belongs to the FAM50 family.</text>
</comment>
<dbReference type="EnsemblMetazoa" id="XM_022799703">
    <property type="protein sequence ID" value="XP_022655438"/>
    <property type="gene ID" value="LOC111248021"/>
</dbReference>
<feature type="compositionally biased region" description="Basic and acidic residues" evidence="3">
    <location>
        <begin position="73"/>
        <end position="109"/>
    </location>
</feature>
<evidence type="ECO:0000256" key="2">
    <source>
        <dbReference type="ARBA" id="ARBA00016617"/>
    </source>
</evidence>
<evidence type="ECO:0000313" key="6">
    <source>
        <dbReference type="Proteomes" id="UP000594260"/>
    </source>
</evidence>
<dbReference type="RefSeq" id="XP_022655440.1">
    <property type="nucleotide sequence ID" value="XM_022799705.1"/>
</dbReference>
<dbReference type="Proteomes" id="UP000594260">
    <property type="component" value="Unplaced"/>
</dbReference>
<dbReference type="OrthoDB" id="1562195at2759"/>
<dbReference type="RefSeq" id="XP_022655441.1">
    <property type="nucleotide sequence ID" value="XM_022799706.1"/>
</dbReference>
<reference evidence="5" key="1">
    <citation type="submission" date="2021-01" db="UniProtKB">
        <authorList>
            <consortium name="EnsemblMetazoa"/>
        </authorList>
    </citation>
    <scope>IDENTIFICATION</scope>
</reference>
<organism evidence="5 6">
    <name type="scientific">Varroa destructor</name>
    <name type="common">Honeybee mite</name>
    <dbReference type="NCBI Taxonomy" id="109461"/>
    <lineage>
        <taxon>Eukaryota</taxon>
        <taxon>Metazoa</taxon>
        <taxon>Ecdysozoa</taxon>
        <taxon>Arthropoda</taxon>
        <taxon>Chelicerata</taxon>
        <taxon>Arachnida</taxon>
        <taxon>Acari</taxon>
        <taxon>Parasitiformes</taxon>
        <taxon>Mesostigmata</taxon>
        <taxon>Gamasina</taxon>
        <taxon>Dermanyssoidea</taxon>
        <taxon>Varroidae</taxon>
        <taxon>Varroa</taxon>
    </lineage>
</organism>
<dbReference type="EnsemblMetazoa" id="XM_022799704">
    <property type="protein sequence ID" value="XP_022655439"/>
    <property type="gene ID" value="LOC111248021"/>
</dbReference>
<feature type="compositionally biased region" description="Acidic residues" evidence="3">
    <location>
        <begin position="122"/>
        <end position="134"/>
    </location>
</feature>
<dbReference type="PANTHER" id="PTHR12722">
    <property type="entry name" value="XAP-5 PROTEIN-RELATED"/>
    <property type="match status" value="1"/>
</dbReference>
<dbReference type="RefSeq" id="XP_022655438.1">
    <property type="nucleotide sequence ID" value="XM_022799703.1"/>
</dbReference>
<dbReference type="PANTHER" id="PTHR12722:SF0">
    <property type="entry name" value="PROTEIN FAM50A"/>
    <property type="match status" value="1"/>
</dbReference>